<comment type="caution">
    <text evidence="2">The sequence shown here is derived from an EMBL/GenBank/DDBJ whole genome shotgun (WGS) entry which is preliminary data.</text>
</comment>
<dbReference type="EMBL" id="CBTK010000028">
    <property type="protein sequence ID" value="CDH43494.1"/>
    <property type="molecule type" value="Genomic_DNA"/>
</dbReference>
<proteinExistence type="predicted"/>
<reference evidence="2 3" key="1">
    <citation type="journal article" date="2014" name="ISME J.">
        <title>Candidatus Competibacter-lineage genomes retrieved from metagenomes reveal functional metabolic diversity.</title>
        <authorList>
            <person name="McIlroy S.J."/>
            <person name="Albertsen M."/>
            <person name="Andresen E.K."/>
            <person name="Saunders A.M."/>
            <person name="Kristiansen R."/>
            <person name="Stokholm-Bjerregaard M."/>
            <person name="Nielsen K.L."/>
            <person name="Nielsen P.H."/>
        </authorList>
    </citation>
    <scope>NUCLEOTIDE SEQUENCE [LARGE SCALE GENOMIC DNA]</scope>
    <source>
        <strain evidence="2 3">Run_B_J11</strain>
    </source>
</reference>
<name>A0A7U7J2S7_9GAMM</name>
<gene>
    <name evidence="2" type="ORF">BN874_1230004</name>
</gene>
<accession>A0A7U7J2S7</accession>
<dbReference type="RefSeq" id="WP_154724708.1">
    <property type="nucleotide sequence ID" value="NZ_CBTK010000028.1"/>
</dbReference>
<dbReference type="AlphaFoldDB" id="A0A7U7J2S7"/>
<evidence type="ECO:0000313" key="2">
    <source>
        <dbReference type="EMBL" id="CDH43494.1"/>
    </source>
</evidence>
<keyword evidence="1" id="KW-0812">Transmembrane</keyword>
<feature type="transmembrane region" description="Helical" evidence="1">
    <location>
        <begin position="48"/>
        <end position="68"/>
    </location>
</feature>
<evidence type="ECO:0000256" key="1">
    <source>
        <dbReference type="SAM" id="Phobius"/>
    </source>
</evidence>
<keyword evidence="3" id="KW-1185">Reference proteome</keyword>
<evidence type="ECO:0000313" key="3">
    <source>
        <dbReference type="Proteomes" id="UP000019184"/>
    </source>
</evidence>
<organism evidence="2 3">
    <name type="scientific">Candidatus Contendobacter odensis Run_B_J11</name>
    <dbReference type="NCBI Taxonomy" id="1400861"/>
    <lineage>
        <taxon>Bacteria</taxon>
        <taxon>Pseudomonadati</taxon>
        <taxon>Pseudomonadota</taxon>
        <taxon>Gammaproteobacteria</taxon>
        <taxon>Candidatus Competibacteraceae</taxon>
        <taxon>Candidatus Contendibacter</taxon>
    </lineage>
</organism>
<keyword evidence="1" id="KW-0472">Membrane</keyword>
<sequence>MKESKNITGGKGMTVAPSPLNEVKLDLGIILTVGGLLLLVQGRIVESVLVQLLVLTSYGLLGLCWIVIRTRKIMARIARDREQGAHGPD</sequence>
<protein>
    <submittedName>
        <fullName evidence="2">Uncharacterized protein</fullName>
    </submittedName>
</protein>
<keyword evidence="1" id="KW-1133">Transmembrane helix</keyword>
<dbReference type="Proteomes" id="UP000019184">
    <property type="component" value="Unassembled WGS sequence"/>
</dbReference>
<feature type="transmembrane region" description="Helical" evidence="1">
    <location>
        <begin position="23"/>
        <end position="42"/>
    </location>
</feature>